<dbReference type="PANTHER" id="PTHR43581">
    <property type="entry name" value="ATP/GTP PHOSPHATASE"/>
    <property type="match status" value="1"/>
</dbReference>
<evidence type="ECO:0000313" key="3">
    <source>
        <dbReference type="Proteomes" id="UP000322634"/>
    </source>
</evidence>
<dbReference type="PROSITE" id="PS50893">
    <property type="entry name" value="ABC_TRANSPORTER_2"/>
    <property type="match status" value="1"/>
</dbReference>
<dbReference type="InterPro" id="IPR027417">
    <property type="entry name" value="P-loop_NTPase"/>
</dbReference>
<dbReference type="SUPFAM" id="SSF52540">
    <property type="entry name" value="P-loop containing nucleoside triphosphate hydrolases"/>
    <property type="match status" value="1"/>
</dbReference>
<dbReference type="OrthoDB" id="3237462at2"/>
<dbReference type="InterPro" id="IPR041685">
    <property type="entry name" value="AAA_GajA/Old/RecF-like"/>
</dbReference>
<dbReference type="Pfam" id="PF13175">
    <property type="entry name" value="AAA_15"/>
    <property type="match status" value="1"/>
</dbReference>
<reference evidence="2 3" key="1">
    <citation type="submission" date="2019-08" db="EMBL/GenBank/DDBJ databases">
        <title>Actinomadura sp. nov. CYP1-5 isolated from mountain soil.</title>
        <authorList>
            <person name="Songsumanus A."/>
            <person name="Kuncharoen N."/>
            <person name="Kudo T."/>
            <person name="Yuki M."/>
            <person name="Igarashi Y."/>
            <person name="Tanasupawat S."/>
        </authorList>
    </citation>
    <scope>NUCLEOTIDE SEQUENCE [LARGE SCALE GENOMIC DNA]</scope>
    <source>
        <strain evidence="2 3">GKU157</strain>
    </source>
</reference>
<dbReference type="AlphaFoldDB" id="A0A5D0TNT7"/>
<dbReference type="Pfam" id="PF13304">
    <property type="entry name" value="AAA_21"/>
    <property type="match status" value="1"/>
</dbReference>
<organism evidence="2 3">
    <name type="scientific">Actinomadura syzygii</name>
    <dbReference type="NCBI Taxonomy" id="1427538"/>
    <lineage>
        <taxon>Bacteria</taxon>
        <taxon>Bacillati</taxon>
        <taxon>Actinomycetota</taxon>
        <taxon>Actinomycetes</taxon>
        <taxon>Streptosporangiales</taxon>
        <taxon>Thermomonosporaceae</taxon>
        <taxon>Actinomadura</taxon>
    </lineage>
</organism>
<protein>
    <submittedName>
        <fullName evidence="2">AAA family ATPase</fullName>
    </submittedName>
</protein>
<dbReference type="InterPro" id="IPR051396">
    <property type="entry name" value="Bact_Antivir_Def_Nuclease"/>
</dbReference>
<dbReference type="InterPro" id="IPR003439">
    <property type="entry name" value="ABC_transporter-like_ATP-bd"/>
</dbReference>
<proteinExistence type="predicted"/>
<comment type="caution">
    <text evidence="2">The sequence shown here is derived from an EMBL/GenBank/DDBJ whole genome shotgun (WGS) entry which is preliminary data.</text>
</comment>
<dbReference type="InterPro" id="IPR003959">
    <property type="entry name" value="ATPase_AAA_core"/>
</dbReference>
<feature type="domain" description="ABC transporter" evidence="1">
    <location>
        <begin position="67"/>
        <end position="354"/>
    </location>
</feature>
<gene>
    <name evidence="2" type="ORF">FXF65_42450</name>
</gene>
<keyword evidence="3" id="KW-1185">Reference proteome</keyword>
<evidence type="ECO:0000259" key="1">
    <source>
        <dbReference type="PROSITE" id="PS50893"/>
    </source>
</evidence>
<sequence>MIDIELAIRNYRCFGDEPARIRIADGFTAFVGVNNSGKSSLLRFLYEIRTLLRIYGADSNQWATTLLRGGSPGTIWQPIVLGGERALRADTERPMELEFVVHEGPAGAFKLNNELLVHKIKYTSEGTSGELRTERGTVIAGPDTPLDAQLSSQLSFEPFHAAMGELADTMYIGPFRNTINVGAQASYYDIKTGDAFVNTFAEYKSGENPAHNEAIFQLIAELQRIFGFSSLDINASPDKKTLQIMADGRSYRLSEQGAGLAHFIVVLVNVLVRRPGLLLIDEPELNLHASLQLDFLTTLAKYTRNGVIFATHSLGLARTASDRIYTLTKPLGEASSVQPYERDRELVTLLGQLSFGGVPELGFSKILLVEGKTELRALMQFLRLYGKEHEVLMLPLHGDEMIRPDVGQEISQLSRISSNISYLIDSERNSEDAPLARNRQGFVDLCAQQGIQGLVLERRALENYFPEAAVKRAFSDSATALGPYEKKGPGQGWPKANNWRVASLMTRSDLEGTDLGNFLETL</sequence>
<dbReference type="Proteomes" id="UP000322634">
    <property type="component" value="Unassembled WGS sequence"/>
</dbReference>
<dbReference type="GO" id="GO:0005524">
    <property type="term" value="F:ATP binding"/>
    <property type="evidence" value="ECO:0007669"/>
    <property type="project" value="InterPro"/>
</dbReference>
<dbReference type="EMBL" id="VSFF01000022">
    <property type="protein sequence ID" value="TYC07467.1"/>
    <property type="molecule type" value="Genomic_DNA"/>
</dbReference>
<dbReference type="Gene3D" id="3.40.50.300">
    <property type="entry name" value="P-loop containing nucleotide triphosphate hydrolases"/>
    <property type="match status" value="2"/>
</dbReference>
<accession>A0A5D0TNT7</accession>
<name>A0A5D0TNT7_9ACTN</name>
<dbReference type="PANTHER" id="PTHR43581:SF2">
    <property type="entry name" value="EXCINUCLEASE ATPASE SUBUNIT"/>
    <property type="match status" value="1"/>
</dbReference>
<evidence type="ECO:0000313" key="2">
    <source>
        <dbReference type="EMBL" id="TYC07467.1"/>
    </source>
</evidence>
<dbReference type="GO" id="GO:0016887">
    <property type="term" value="F:ATP hydrolysis activity"/>
    <property type="evidence" value="ECO:0007669"/>
    <property type="project" value="InterPro"/>
</dbReference>
<dbReference type="CDD" id="cd00267">
    <property type="entry name" value="ABC_ATPase"/>
    <property type="match status" value="1"/>
</dbReference>